<dbReference type="GO" id="GO:0005737">
    <property type="term" value="C:cytoplasm"/>
    <property type="evidence" value="ECO:0007669"/>
    <property type="project" value="TreeGrafter"/>
</dbReference>
<dbReference type="KEGG" id="amus:LMH87_001086"/>
<dbReference type="InterPro" id="IPR002347">
    <property type="entry name" value="SDR_fam"/>
</dbReference>
<name>A0A9W8QGM9_AKAMU</name>
<protein>
    <submittedName>
        <fullName evidence="3">Uncharacterized protein</fullName>
    </submittedName>
</protein>
<dbReference type="PRINTS" id="PR00080">
    <property type="entry name" value="SDRFAMILY"/>
</dbReference>
<gene>
    <name evidence="3" type="ORF">LMH87_001086</name>
</gene>
<accession>A0A9W8QGM9</accession>
<proteinExistence type="inferred from homology"/>
<dbReference type="Gene3D" id="3.40.50.720">
    <property type="entry name" value="NAD(P)-binding Rossmann-like Domain"/>
    <property type="match status" value="1"/>
</dbReference>
<dbReference type="SUPFAM" id="SSF51735">
    <property type="entry name" value="NAD(P)-binding Rossmann-fold domains"/>
    <property type="match status" value="1"/>
</dbReference>
<keyword evidence="4" id="KW-1185">Reference proteome</keyword>
<evidence type="ECO:0000313" key="3">
    <source>
        <dbReference type="EMBL" id="KAJ4155861.1"/>
    </source>
</evidence>
<evidence type="ECO:0000256" key="1">
    <source>
        <dbReference type="ARBA" id="ARBA00006484"/>
    </source>
</evidence>
<comment type="similarity">
    <text evidence="1 2">Belongs to the short-chain dehydrogenases/reductases (SDR) family.</text>
</comment>
<dbReference type="PRINTS" id="PR00081">
    <property type="entry name" value="GDHRDH"/>
</dbReference>
<organism evidence="3 4">
    <name type="scientific">Akanthomyces muscarius</name>
    <name type="common">Entomopathogenic fungus</name>
    <name type="synonym">Lecanicillium muscarium</name>
    <dbReference type="NCBI Taxonomy" id="2231603"/>
    <lineage>
        <taxon>Eukaryota</taxon>
        <taxon>Fungi</taxon>
        <taxon>Dikarya</taxon>
        <taxon>Ascomycota</taxon>
        <taxon>Pezizomycotina</taxon>
        <taxon>Sordariomycetes</taxon>
        <taxon>Hypocreomycetidae</taxon>
        <taxon>Hypocreales</taxon>
        <taxon>Cordycipitaceae</taxon>
        <taxon>Akanthomyces</taxon>
    </lineage>
</organism>
<evidence type="ECO:0000313" key="4">
    <source>
        <dbReference type="Proteomes" id="UP001144673"/>
    </source>
</evidence>
<dbReference type="AlphaFoldDB" id="A0A9W8QGM9"/>
<dbReference type="RefSeq" id="XP_056055985.1">
    <property type="nucleotide sequence ID" value="XM_056199104.1"/>
</dbReference>
<dbReference type="PANTHER" id="PTHR43544">
    <property type="entry name" value="SHORT-CHAIN DEHYDROGENASE/REDUCTASE"/>
    <property type="match status" value="1"/>
</dbReference>
<dbReference type="GeneID" id="80888245"/>
<dbReference type="EMBL" id="JAJHUN010000007">
    <property type="protein sequence ID" value="KAJ4155861.1"/>
    <property type="molecule type" value="Genomic_DNA"/>
</dbReference>
<reference evidence="3" key="1">
    <citation type="journal article" date="2023" name="Access Microbiol">
        <title>De-novo genome assembly for Akanthomyces muscarius, a biocontrol agent of insect agricultural pests.</title>
        <authorList>
            <person name="Erdos Z."/>
            <person name="Studholme D.J."/>
            <person name="Raymond B."/>
            <person name="Sharma M."/>
        </authorList>
    </citation>
    <scope>NUCLEOTIDE SEQUENCE</scope>
    <source>
        <strain evidence="3">Ve6</strain>
    </source>
</reference>
<dbReference type="GO" id="GO:0019748">
    <property type="term" value="P:secondary metabolic process"/>
    <property type="evidence" value="ECO:0007669"/>
    <property type="project" value="TreeGrafter"/>
</dbReference>
<dbReference type="InterPro" id="IPR051468">
    <property type="entry name" value="Fungal_SecMetab_SDRs"/>
</dbReference>
<dbReference type="PANTHER" id="PTHR43544:SF32">
    <property type="entry name" value="CHAIN DEHYDROGENASE, PUTATIVE (AFU_ORTHOLOGUE AFUA_5G01530)-RELATED"/>
    <property type="match status" value="1"/>
</dbReference>
<comment type="caution">
    <text evidence="3">The sequence shown here is derived from an EMBL/GenBank/DDBJ whole genome shotgun (WGS) entry which is preliminary data.</text>
</comment>
<evidence type="ECO:0000256" key="2">
    <source>
        <dbReference type="RuleBase" id="RU000363"/>
    </source>
</evidence>
<dbReference type="GO" id="GO:0016491">
    <property type="term" value="F:oxidoreductase activity"/>
    <property type="evidence" value="ECO:0007669"/>
    <property type="project" value="TreeGrafter"/>
</dbReference>
<dbReference type="Pfam" id="PF00106">
    <property type="entry name" value="adh_short"/>
    <property type="match status" value="1"/>
</dbReference>
<dbReference type="Proteomes" id="UP001144673">
    <property type="component" value="Chromosome 6"/>
</dbReference>
<sequence>MTKILALITGANQGLGLAIARQLLSTGNFQILLGSRSRENADRAIRQLMSDLGNTVSSEDITPVAIDVSSDDSIIAAANFVNQRFGYLDILVNNAGTPGGIQRPELSQLRDSLHEVLDVNCVGPSVVTEAFLPLVRKSTFQDRRIVNVSSALGQIGLAFKVEHEWNARNMPVLGYRISKAALNMLTAVKAMELADENILVVSAAPGYTQTALSGGQGSKTVAEGAKAIVRAITGGVSQEMFGTLVANECTEFGW</sequence>
<dbReference type="InterPro" id="IPR036291">
    <property type="entry name" value="NAD(P)-bd_dom_sf"/>
</dbReference>